<dbReference type="RefSeq" id="WP_073538115.1">
    <property type="nucleotide sequence ID" value="NZ_CP018335.1"/>
</dbReference>
<dbReference type="InterPro" id="IPR012347">
    <property type="entry name" value="Ferritin-like"/>
</dbReference>
<evidence type="ECO:0008006" key="3">
    <source>
        <dbReference type="Google" id="ProtNLM"/>
    </source>
</evidence>
<reference evidence="1 2" key="1">
    <citation type="submission" date="2016-12" db="EMBL/GenBank/DDBJ databases">
        <title>Complete genome sequence of Clostridium kluyveri JZZ isolated from the pit mud of a Chinese flavor liquor-making factory.</title>
        <authorList>
            <person name="Wang Y."/>
        </authorList>
    </citation>
    <scope>NUCLEOTIDE SEQUENCE [LARGE SCALE GENOMIC DNA]</scope>
    <source>
        <strain evidence="1 2">JZZ</strain>
    </source>
</reference>
<protein>
    <recommendedName>
        <fullName evidence="3">DUF3231 domain-containing protein</fullName>
    </recommendedName>
</protein>
<evidence type="ECO:0000313" key="2">
    <source>
        <dbReference type="Proteomes" id="UP000184604"/>
    </source>
</evidence>
<dbReference type="Pfam" id="PF11553">
    <property type="entry name" value="DUF3231"/>
    <property type="match status" value="2"/>
</dbReference>
<dbReference type="Proteomes" id="UP000184604">
    <property type="component" value="Chromosome"/>
</dbReference>
<dbReference type="EMBL" id="CP018335">
    <property type="protein sequence ID" value="APM38443.1"/>
    <property type="molecule type" value="Genomic_DNA"/>
</dbReference>
<dbReference type="AlphaFoldDB" id="A0A1L5F641"/>
<organism evidence="1 2">
    <name type="scientific">Clostridium kluyveri</name>
    <dbReference type="NCBI Taxonomy" id="1534"/>
    <lineage>
        <taxon>Bacteria</taxon>
        <taxon>Bacillati</taxon>
        <taxon>Bacillota</taxon>
        <taxon>Clostridia</taxon>
        <taxon>Eubacteriales</taxon>
        <taxon>Clostridiaceae</taxon>
        <taxon>Clostridium</taxon>
    </lineage>
</organism>
<dbReference type="InterPro" id="IPR021617">
    <property type="entry name" value="DUF3231"/>
</dbReference>
<gene>
    <name evidence="1" type="ORF">BS101_06675</name>
</gene>
<accession>A0A1L5F641</accession>
<evidence type="ECO:0000313" key="1">
    <source>
        <dbReference type="EMBL" id="APM38443.1"/>
    </source>
</evidence>
<dbReference type="OrthoDB" id="1675670at2"/>
<proteinExistence type="predicted"/>
<sequence length="335" mass="38532">MSNITQIPLVSSEITGIWNSYMAESLLVCKFQYFLNSVEDVEIKKLLQQTLELCNSRIKILSDIFTGEQLPIPDGFNEKDVNINAPRLFTDSFYVQYLSYVSKIGMQNYTSTLNEIARNDIRDYFSKCILDYVDLYNKSTELKLSKGIFIRTPHVEVPKSIQYVKSEQFMLNWFGKKRPLLTSEITHIFSMALGTIIRKTLFTAFAQVYKDKKISEYILRGKELASKQNDILNSLLEKEDIPVPSSSDMYITDSTVSPFSEKLIMNKILIMCSTKMGSIGIALSDAKRNDLQNIYIEFTEELIKYTKDILDMMISKKLYEQPPQAIDHKNLAGIK</sequence>
<dbReference type="Gene3D" id="1.20.1260.10">
    <property type="match status" value="2"/>
</dbReference>
<name>A0A1L5F641_CLOKL</name>